<evidence type="ECO:0000256" key="1">
    <source>
        <dbReference type="SAM" id="Phobius"/>
    </source>
</evidence>
<organism evidence="3 4">
    <name type="scientific">Luteimonas soli</name>
    <dbReference type="NCBI Taxonomy" id="1648966"/>
    <lineage>
        <taxon>Bacteria</taxon>
        <taxon>Pseudomonadati</taxon>
        <taxon>Pseudomonadota</taxon>
        <taxon>Gammaproteobacteria</taxon>
        <taxon>Lysobacterales</taxon>
        <taxon>Lysobacteraceae</taxon>
        <taxon>Luteimonas</taxon>
    </lineage>
</organism>
<gene>
    <name evidence="3" type="ORF">ACFONC_01170</name>
</gene>
<feature type="transmembrane region" description="Helical" evidence="1">
    <location>
        <begin position="198"/>
        <end position="217"/>
    </location>
</feature>
<feature type="signal peptide" evidence="2">
    <location>
        <begin position="1"/>
        <end position="21"/>
    </location>
</feature>
<keyword evidence="1" id="KW-0812">Transmembrane</keyword>
<accession>A0ABV7XG97</accession>
<evidence type="ECO:0008006" key="5">
    <source>
        <dbReference type="Google" id="ProtNLM"/>
    </source>
</evidence>
<keyword evidence="2" id="KW-0732">Signal</keyword>
<keyword evidence="1" id="KW-0472">Membrane</keyword>
<feature type="transmembrane region" description="Helical" evidence="1">
    <location>
        <begin position="162"/>
        <end position="186"/>
    </location>
</feature>
<name>A0ABV7XG97_9GAMM</name>
<evidence type="ECO:0000313" key="3">
    <source>
        <dbReference type="EMBL" id="MFC3714768.1"/>
    </source>
</evidence>
<sequence>MKKILWALLPWLAILSMVAHGHEVEVLETYPPGDRVELGPGQEFHLRIAYSTDPVARIFVRPYLDGREIFSDGSPSPAYRGEGETSAWFSFKGIGDSADEVRVFIGNSSGLKKPALVYPVSIASVPAADAPPPAPAWVATLKDGVVAATGGPQQPMTQGDKIGMSVFMVVVFGLALFGLVAPAWCFRRWHGGWRIAAAIPMVGMGLFVVFLLLTAVFDPGSLGLLPFVVLMGAVPCSVAIIVLFLVRKFTGADRRETA</sequence>
<comment type="caution">
    <text evidence="3">The sequence shown here is derived from an EMBL/GenBank/DDBJ whole genome shotgun (WGS) entry which is preliminary data.</text>
</comment>
<feature type="transmembrane region" description="Helical" evidence="1">
    <location>
        <begin position="223"/>
        <end position="246"/>
    </location>
</feature>
<feature type="chain" id="PRO_5046477257" description="DUF4436 domain-containing protein" evidence="2">
    <location>
        <begin position="22"/>
        <end position="258"/>
    </location>
</feature>
<keyword evidence="4" id="KW-1185">Reference proteome</keyword>
<proteinExistence type="predicted"/>
<keyword evidence="1" id="KW-1133">Transmembrane helix</keyword>
<dbReference type="Proteomes" id="UP001595705">
    <property type="component" value="Unassembled WGS sequence"/>
</dbReference>
<reference evidence="4" key="1">
    <citation type="journal article" date="2019" name="Int. J. Syst. Evol. Microbiol.">
        <title>The Global Catalogue of Microorganisms (GCM) 10K type strain sequencing project: providing services to taxonomists for standard genome sequencing and annotation.</title>
        <authorList>
            <consortium name="The Broad Institute Genomics Platform"/>
            <consortium name="The Broad Institute Genome Sequencing Center for Infectious Disease"/>
            <person name="Wu L."/>
            <person name="Ma J."/>
        </authorList>
    </citation>
    <scope>NUCLEOTIDE SEQUENCE [LARGE SCALE GENOMIC DNA]</scope>
    <source>
        <strain evidence="4">KCTC 42441</strain>
    </source>
</reference>
<dbReference type="EMBL" id="JBHRYA010000001">
    <property type="protein sequence ID" value="MFC3714768.1"/>
    <property type="molecule type" value="Genomic_DNA"/>
</dbReference>
<protein>
    <recommendedName>
        <fullName evidence="5">DUF4436 domain-containing protein</fullName>
    </recommendedName>
</protein>
<evidence type="ECO:0000313" key="4">
    <source>
        <dbReference type="Proteomes" id="UP001595705"/>
    </source>
</evidence>
<dbReference type="RefSeq" id="WP_386741717.1">
    <property type="nucleotide sequence ID" value="NZ_JBHRYA010000001.1"/>
</dbReference>
<evidence type="ECO:0000256" key="2">
    <source>
        <dbReference type="SAM" id="SignalP"/>
    </source>
</evidence>